<dbReference type="RefSeq" id="WP_078813275.1">
    <property type="nucleotide sequence ID" value="NZ_FUYE01000005.1"/>
</dbReference>
<keyword evidence="4" id="KW-1185">Reference proteome</keyword>
<protein>
    <submittedName>
        <fullName evidence="3">Uncharacterized protein</fullName>
    </submittedName>
</protein>
<proteinExistence type="predicted"/>
<evidence type="ECO:0000313" key="4">
    <source>
        <dbReference type="Proteomes" id="UP000190774"/>
    </source>
</evidence>
<organism evidence="3 4">
    <name type="scientific">Prosthecobacter debontii</name>
    <dbReference type="NCBI Taxonomy" id="48467"/>
    <lineage>
        <taxon>Bacteria</taxon>
        <taxon>Pseudomonadati</taxon>
        <taxon>Verrucomicrobiota</taxon>
        <taxon>Verrucomicrobiia</taxon>
        <taxon>Verrucomicrobiales</taxon>
        <taxon>Verrucomicrobiaceae</taxon>
        <taxon>Prosthecobacter</taxon>
    </lineage>
</organism>
<dbReference type="STRING" id="48467.SAMN02745166_02069"/>
<feature type="chain" id="PRO_5012617276" evidence="2">
    <location>
        <begin position="24"/>
        <end position="67"/>
    </location>
</feature>
<keyword evidence="2" id="KW-0732">Signal</keyword>
<dbReference type="AlphaFoldDB" id="A0A1T4XW40"/>
<dbReference type="EMBL" id="FUYE01000005">
    <property type="protein sequence ID" value="SKA93295.1"/>
    <property type="molecule type" value="Genomic_DNA"/>
</dbReference>
<dbReference type="OrthoDB" id="9879826at2"/>
<dbReference type="Proteomes" id="UP000190774">
    <property type="component" value="Unassembled WGS sequence"/>
</dbReference>
<evidence type="ECO:0000256" key="2">
    <source>
        <dbReference type="SAM" id="SignalP"/>
    </source>
</evidence>
<gene>
    <name evidence="3" type="ORF">SAMN02745166_02069</name>
</gene>
<feature type="signal peptide" evidence="2">
    <location>
        <begin position="1"/>
        <end position="23"/>
    </location>
</feature>
<name>A0A1T4XW40_9BACT</name>
<reference evidence="4" key="1">
    <citation type="submission" date="2017-02" db="EMBL/GenBank/DDBJ databases">
        <authorList>
            <person name="Varghese N."/>
            <person name="Submissions S."/>
        </authorList>
    </citation>
    <scope>NUCLEOTIDE SEQUENCE [LARGE SCALE GENOMIC DNA]</scope>
    <source>
        <strain evidence="4">ATCC 700200</strain>
    </source>
</reference>
<evidence type="ECO:0000256" key="1">
    <source>
        <dbReference type="SAM" id="MobiDB-lite"/>
    </source>
</evidence>
<dbReference type="PROSITE" id="PS51257">
    <property type="entry name" value="PROKAR_LIPOPROTEIN"/>
    <property type="match status" value="1"/>
</dbReference>
<evidence type="ECO:0000313" key="3">
    <source>
        <dbReference type="EMBL" id="SKA93295.1"/>
    </source>
</evidence>
<sequence length="67" mass="7442">MSPRLLLQTLLALLTAQVLISCASDDGHRKRRERVPPPTVGDSSLPWNRPPKWEGNAKYGSMMPGSR</sequence>
<feature type="region of interest" description="Disordered" evidence="1">
    <location>
        <begin position="25"/>
        <end position="67"/>
    </location>
</feature>
<accession>A0A1T4XW40</accession>